<evidence type="ECO:0000256" key="2">
    <source>
        <dbReference type="ARBA" id="ARBA00004123"/>
    </source>
</evidence>
<dbReference type="Pfam" id="PF13359">
    <property type="entry name" value="DDE_Tnp_4"/>
    <property type="match status" value="1"/>
</dbReference>
<evidence type="ECO:0000313" key="10">
    <source>
        <dbReference type="RefSeq" id="XP_022303684.1"/>
    </source>
</evidence>
<sequence>MAAIIGSVAALNDFLESDEDDDVEDIFAFAGSIVIARDDRIKSKKYYETTISNYLPDSFKRFFKINRETLELLCINLAPHPALLTRNSGGRPPIPLEKKILMTIRYLASQETICELSDRFGVSEHCFLKSKKHVIRAVIDTFFNKCIKWPAIADFPDITREFDEMGAYNFPGVIGAIDGCHIPIEAPNQNANSYYNRKKFHSIILQAVCKHDLQFTDINVGWPGRVHDAKVLKNSTLWETGFEKCAHGRYHILGDAAYPLKQWLLTPYRDTGHLNRQQLRYNLQLSSKRQVIERAFALLKRRFRRLKYLNMKSEMNMCQTVVCTCILHNICILQNDRLDDIMNVDPDDGDGRGQQNVYPWLQNDAQGALKRIQITNGM</sequence>
<dbReference type="PANTHER" id="PTHR22930:SF85">
    <property type="entry name" value="GH03217P-RELATED"/>
    <property type="match status" value="1"/>
</dbReference>
<dbReference type="GO" id="GO:0016787">
    <property type="term" value="F:hydrolase activity"/>
    <property type="evidence" value="ECO:0007669"/>
    <property type="project" value="UniProtKB-KW"/>
</dbReference>
<dbReference type="GO" id="GO:0046872">
    <property type="term" value="F:metal ion binding"/>
    <property type="evidence" value="ECO:0007669"/>
    <property type="project" value="UniProtKB-KW"/>
</dbReference>
<keyword evidence="5" id="KW-0479">Metal-binding</keyword>
<keyword evidence="6" id="KW-0378">Hydrolase</keyword>
<comment type="similarity">
    <text evidence="3">Belongs to the HARBI1 family.</text>
</comment>
<dbReference type="PANTHER" id="PTHR22930">
    <property type="match status" value="1"/>
</dbReference>
<keyword evidence="7" id="KW-0539">Nucleus</keyword>
<evidence type="ECO:0000256" key="1">
    <source>
        <dbReference type="ARBA" id="ARBA00001968"/>
    </source>
</evidence>
<gene>
    <name evidence="11" type="primary">LOC111114930</name>
    <name evidence="10" type="synonym">LOC111111160</name>
</gene>
<dbReference type="InterPro" id="IPR027806">
    <property type="entry name" value="HARBI1_dom"/>
</dbReference>
<protein>
    <submittedName>
        <fullName evidence="10 11">Nuclease HARBI1</fullName>
    </submittedName>
</protein>
<name>A0A8B8C0L4_CRAVI</name>
<dbReference type="RefSeq" id="XP_022303684.1">
    <property type="nucleotide sequence ID" value="XM_022447976.1"/>
</dbReference>
<dbReference type="Proteomes" id="UP000694844">
    <property type="component" value="Chromosome 9"/>
</dbReference>
<evidence type="ECO:0000313" key="11">
    <source>
        <dbReference type="RefSeq" id="XP_022309188.1"/>
    </source>
</evidence>
<evidence type="ECO:0000256" key="4">
    <source>
        <dbReference type="ARBA" id="ARBA00022722"/>
    </source>
</evidence>
<dbReference type="KEGG" id="cvn:111114930"/>
<keyword evidence="9" id="KW-1185">Reference proteome</keyword>
<evidence type="ECO:0000256" key="7">
    <source>
        <dbReference type="ARBA" id="ARBA00023242"/>
    </source>
</evidence>
<feature type="domain" description="DDE Tnp4" evidence="8">
    <location>
        <begin position="177"/>
        <end position="329"/>
    </location>
</feature>
<dbReference type="OrthoDB" id="6115889at2759"/>
<dbReference type="KEGG" id="cvn:111111160"/>
<comment type="cofactor">
    <cofactor evidence="1">
        <name>a divalent metal cation</name>
        <dbReference type="ChEBI" id="CHEBI:60240"/>
    </cofactor>
</comment>
<evidence type="ECO:0000259" key="8">
    <source>
        <dbReference type="Pfam" id="PF13359"/>
    </source>
</evidence>
<evidence type="ECO:0000256" key="6">
    <source>
        <dbReference type="ARBA" id="ARBA00022801"/>
    </source>
</evidence>
<dbReference type="AlphaFoldDB" id="A0A8B8C0L4"/>
<evidence type="ECO:0000256" key="3">
    <source>
        <dbReference type="ARBA" id="ARBA00006958"/>
    </source>
</evidence>
<dbReference type="GeneID" id="111114930"/>
<dbReference type="GO" id="GO:0005634">
    <property type="term" value="C:nucleus"/>
    <property type="evidence" value="ECO:0007669"/>
    <property type="project" value="UniProtKB-SubCell"/>
</dbReference>
<evidence type="ECO:0000313" key="9">
    <source>
        <dbReference type="Proteomes" id="UP000694844"/>
    </source>
</evidence>
<dbReference type="RefSeq" id="XP_022309188.1">
    <property type="nucleotide sequence ID" value="XM_022453480.1"/>
</dbReference>
<comment type="subcellular location">
    <subcellularLocation>
        <location evidence="2">Nucleus</location>
    </subcellularLocation>
</comment>
<accession>A0A8B8C0L4</accession>
<organism evidence="9 11">
    <name type="scientific">Crassostrea virginica</name>
    <name type="common">Eastern oyster</name>
    <dbReference type="NCBI Taxonomy" id="6565"/>
    <lineage>
        <taxon>Eukaryota</taxon>
        <taxon>Metazoa</taxon>
        <taxon>Spiralia</taxon>
        <taxon>Lophotrochozoa</taxon>
        <taxon>Mollusca</taxon>
        <taxon>Bivalvia</taxon>
        <taxon>Autobranchia</taxon>
        <taxon>Pteriomorphia</taxon>
        <taxon>Ostreida</taxon>
        <taxon>Ostreoidea</taxon>
        <taxon>Ostreidae</taxon>
        <taxon>Crassostrea</taxon>
    </lineage>
</organism>
<dbReference type="GO" id="GO:0004518">
    <property type="term" value="F:nuclease activity"/>
    <property type="evidence" value="ECO:0007669"/>
    <property type="project" value="UniProtKB-KW"/>
</dbReference>
<dbReference type="InterPro" id="IPR045249">
    <property type="entry name" value="HARBI1-like"/>
</dbReference>
<reference evidence="10 11" key="1">
    <citation type="submission" date="2025-04" db="UniProtKB">
        <authorList>
            <consortium name="RefSeq"/>
        </authorList>
    </citation>
    <scope>IDENTIFICATION</scope>
    <source>
        <tissue evidence="10 11">Whole sample</tissue>
    </source>
</reference>
<proteinExistence type="inferred from homology"/>
<evidence type="ECO:0000256" key="5">
    <source>
        <dbReference type="ARBA" id="ARBA00022723"/>
    </source>
</evidence>
<keyword evidence="4" id="KW-0540">Nuclease</keyword>